<dbReference type="Proteomes" id="UP001204621">
    <property type="component" value="Unassembled WGS sequence"/>
</dbReference>
<accession>A0ABT2CTY0</accession>
<dbReference type="EMBL" id="JANUGU010000001">
    <property type="protein sequence ID" value="MCS0656645.1"/>
    <property type="molecule type" value="Genomic_DNA"/>
</dbReference>
<evidence type="ECO:0000256" key="1">
    <source>
        <dbReference type="SAM" id="MobiDB-lite"/>
    </source>
</evidence>
<name>A0ABT2CTY0_9BURK</name>
<keyword evidence="2" id="KW-0732">Signal</keyword>
<evidence type="ECO:0000313" key="5">
    <source>
        <dbReference type="Proteomes" id="UP001204621"/>
    </source>
</evidence>
<dbReference type="RefSeq" id="WP_258809827.1">
    <property type="nucleotide sequence ID" value="NZ_JANUGU010000001.1"/>
</dbReference>
<feature type="chain" id="PRO_5045524355" evidence="2">
    <location>
        <begin position="24"/>
        <end position="149"/>
    </location>
</feature>
<evidence type="ECO:0000256" key="2">
    <source>
        <dbReference type="SAM" id="SignalP"/>
    </source>
</evidence>
<feature type="compositionally biased region" description="Low complexity" evidence="1">
    <location>
        <begin position="64"/>
        <end position="77"/>
    </location>
</feature>
<feature type="signal peptide" evidence="2">
    <location>
        <begin position="1"/>
        <end position="23"/>
    </location>
</feature>
<sequence>MRTTACQMSLILLAASAAPGALAGPDILKCVDSAGHVTLTDQPCPAGSRVTLVIPDAAPERLPAARGAAQVGSSGSAGATGLGGDEPQVTAPATTVPAPGVERMPPPPRSKYKTPAGKRVPLSRDEATLRAAHMRMLINDDEMGRQAAQ</sequence>
<feature type="domain" description="DUF4124" evidence="3">
    <location>
        <begin position="16"/>
        <end position="68"/>
    </location>
</feature>
<feature type="region of interest" description="Disordered" evidence="1">
    <location>
        <begin position="63"/>
        <end position="125"/>
    </location>
</feature>
<evidence type="ECO:0000313" key="4">
    <source>
        <dbReference type="EMBL" id="MCS0656645.1"/>
    </source>
</evidence>
<dbReference type="Pfam" id="PF13511">
    <property type="entry name" value="DUF4124"/>
    <property type="match status" value="1"/>
</dbReference>
<gene>
    <name evidence="4" type="ORF">NX778_01005</name>
</gene>
<protein>
    <submittedName>
        <fullName evidence="4">DUF4124 domain-containing protein</fullName>
    </submittedName>
</protein>
<dbReference type="InterPro" id="IPR025392">
    <property type="entry name" value="DUF4124"/>
</dbReference>
<organism evidence="4 5">
    <name type="scientific">Massilia terrae</name>
    <dbReference type="NCBI Taxonomy" id="1811224"/>
    <lineage>
        <taxon>Bacteria</taxon>
        <taxon>Pseudomonadati</taxon>
        <taxon>Pseudomonadota</taxon>
        <taxon>Betaproteobacteria</taxon>
        <taxon>Burkholderiales</taxon>
        <taxon>Oxalobacteraceae</taxon>
        <taxon>Telluria group</taxon>
        <taxon>Massilia</taxon>
    </lineage>
</organism>
<evidence type="ECO:0000259" key="3">
    <source>
        <dbReference type="Pfam" id="PF13511"/>
    </source>
</evidence>
<proteinExistence type="predicted"/>
<keyword evidence="5" id="KW-1185">Reference proteome</keyword>
<reference evidence="4 5" key="1">
    <citation type="submission" date="2022-08" db="EMBL/GenBank/DDBJ databases">
        <title>Reclassification of Massilia species as members of the genera Telluria, Duganella, Pseudoduganella, Mokoshia gen. nov. and Zemynaea gen. nov. using orthogonal and non-orthogonal genome-based approaches.</title>
        <authorList>
            <person name="Bowman J.P."/>
        </authorList>
    </citation>
    <scope>NUCLEOTIDE SEQUENCE [LARGE SCALE GENOMIC DNA]</scope>
    <source>
        <strain evidence="4 5">JCM 31606</strain>
    </source>
</reference>
<comment type="caution">
    <text evidence="4">The sequence shown here is derived from an EMBL/GenBank/DDBJ whole genome shotgun (WGS) entry which is preliminary data.</text>
</comment>